<dbReference type="STRING" id="123899.SAMEA3906487_00318"/>
<keyword evidence="2" id="KW-0548">Nucleotidyltransferase</keyword>
<evidence type="ECO:0000313" key="3">
    <source>
        <dbReference type="Proteomes" id="UP000076825"/>
    </source>
</evidence>
<dbReference type="PANTHER" id="PTHR30231">
    <property type="entry name" value="DNA POLYMERASE III SUBUNIT EPSILON"/>
    <property type="match status" value="1"/>
</dbReference>
<organism evidence="2 3">
    <name type="scientific">Bordetella trematum</name>
    <dbReference type="NCBI Taxonomy" id="123899"/>
    <lineage>
        <taxon>Bacteria</taxon>
        <taxon>Pseudomonadati</taxon>
        <taxon>Pseudomonadota</taxon>
        <taxon>Betaproteobacteria</taxon>
        <taxon>Burkholderiales</taxon>
        <taxon>Alcaligenaceae</taxon>
        <taxon>Bordetella</taxon>
    </lineage>
</organism>
<dbReference type="Proteomes" id="UP000076825">
    <property type="component" value="Chromosome 1"/>
</dbReference>
<name>A0A157KXQ7_9BORD</name>
<dbReference type="GO" id="GO:0003676">
    <property type="term" value="F:nucleic acid binding"/>
    <property type="evidence" value="ECO:0007669"/>
    <property type="project" value="InterPro"/>
</dbReference>
<dbReference type="KEGG" id="btrm:SAMEA390648700318"/>
<dbReference type="EC" id="2.7.7.7" evidence="2"/>
<dbReference type="OrthoDB" id="5497329at2"/>
<dbReference type="GeneID" id="56588267"/>
<dbReference type="CDD" id="cd06130">
    <property type="entry name" value="DNA_pol_III_epsilon_like"/>
    <property type="match status" value="1"/>
</dbReference>
<reference evidence="2 3" key="1">
    <citation type="submission" date="2016-04" db="EMBL/GenBank/DDBJ databases">
        <authorList>
            <consortium name="Pathogen Informatics"/>
        </authorList>
    </citation>
    <scope>NUCLEOTIDE SEQUENCE [LARGE SCALE GENOMIC DNA]</scope>
    <source>
        <strain evidence="2 3">H044680328</strain>
    </source>
</reference>
<feature type="domain" description="Exonuclease" evidence="1">
    <location>
        <begin position="3"/>
        <end position="167"/>
    </location>
</feature>
<dbReference type="GO" id="GO:0008408">
    <property type="term" value="F:3'-5' exonuclease activity"/>
    <property type="evidence" value="ECO:0007669"/>
    <property type="project" value="TreeGrafter"/>
</dbReference>
<dbReference type="InterPro" id="IPR036397">
    <property type="entry name" value="RNaseH_sf"/>
</dbReference>
<gene>
    <name evidence="2" type="primary">polC_2</name>
    <name evidence="2" type="ORF">SAMEA3906487_00318</name>
</gene>
<proteinExistence type="predicted"/>
<dbReference type="InterPro" id="IPR036420">
    <property type="entry name" value="BRCT_dom_sf"/>
</dbReference>
<dbReference type="GO" id="GO:0003887">
    <property type="term" value="F:DNA-directed DNA polymerase activity"/>
    <property type="evidence" value="ECO:0007669"/>
    <property type="project" value="UniProtKB-EC"/>
</dbReference>
<dbReference type="PATRIC" id="fig|123899.6.peg.300"/>
<keyword evidence="3" id="KW-1185">Reference proteome</keyword>
<dbReference type="Gene3D" id="3.40.50.10190">
    <property type="entry name" value="BRCT domain"/>
    <property type="match status" value="1"/>
</dbReference>
<accession>A0A157KXQ7</accession>
<evidence type="ECO:0000313" key="2">
    <source>
        <dbReference type="EMBL" id="SAI66557.1"/>
    </source>
</evidence>
<dbReference type="SUPFAM" id="SSF52113">
    <property type="entry name" value="BRCT domain"/>
    <property type="match status" value="1"/>
</dbReference>
<dbReference type="RefSeq" id="WP_063491464.1">
    <property type="nucleotide sequence ID" value="NZ_CP016340.1"/>
</dbReference>
<keyword evidence="2" id="KW-0808">Transferase</keyword>
<dbReference type="Gene3D" id="3.30.420.10">
    <property type="entry name" value="Ribonuclease H-like superfamily/Ribonuclease H"/>
    <property type="match status" value="1"/>
</dbReference>
<dbReference type="CDD" id="cd17748">
    <property type="entry name" value="BRCT_DNA_ligase_like"/>
    <property type="match status" value="1"/>
</dbReference>
<dbReference type="EMBL" id="LT546645">
    <property type="protein sequence ID" value="SAI66557.1"/>
    <property type="molecule type" value="Genomic_DNA"/>
</dbReference>
<dbReference type="SMART" id="SM00479">
    <property type="entry name" value="EXOIII"/>
    <property type="match status" value="1"/>
</dbReference>
<dbReference type="PANTHER" id="PTHR30231:SF42">
    <property type="entry name" value="EXONUCLEASE"/>
    <property type="match status" value="1"/>
</dbReference>
<dbReference type="AlphaFoldDB" id="A0A157KXQ7"/>
<sequence length="291" mass="30951">MPSFVAIDVETANPNMASICQIGIATFRGGEKVDEWLSLVDPADYFDPVNTRIHGITESAVRGAPSFQSLMAEVRGRLDGAVVVSHTGFDRTALSRAFAISGGVVGDCVWLDSAQVARRAWPAVSRKGYGLANVAHMLGITFRHHNALADAATAGIILVRAIEESGKPLEWWLRRVKRRLPQADGSYIASVAQEGNEDGHLAGEVVVFTGQLSMSRQEAASRAAKAGCDVATGVTKKTTILVVGDQDIAKLGGKDKSAKHIKAETLIGQGAELRILGESDFLALLESAMDD</sequence>
<dbReference type="SUPFAM" id="SSF53098">
    <property type="entry name" value="Ribonuclease H-like"/>
    <property type="match status" value="1"/>
</dbReference>
<protein>
    <submittedName>
        <fullName evidence="2">DNA polymerase III polC-type</fullName>
        <ecNumber evidence="2">2.7.7.7</ecNumber>
    </submittedName>
</protein>
<dbReference type="InterPro" id="IPR012337">
    <property type="entry name" value="RNaseH-like_sf"/>
</dbReference>
<evidence type="ECO:0000259" key="1">
    <source>
        <dbReference type="SMART" id="SM00479"/>
    </source>
</evidence>
<dbReference type="Pfam" id="PF00929">
    <property type="entry name" value="RNase_T"/>
    <property type="match status" value="1"/>
</dbReference>
<dbReference type="GO" id="GO:0005829">
    <property type="term" value="C:cytosol"/>
    <property type="evidence" value="ECO:0007669"/>
    <property type="project" value="TreeGrafter"/>
</dbReference>
<dbReference type="InterPro" id="IPR013520">
    <property type="entry name" value="Ribonucl_H"/>
</dbReference>